<keyword evidence="5 7" id="KW-0720">Serine protease</keyword>
<gene>
    <name evidence="10" type="ORF">XYLVIOL_LOCUS9978</name>
</gene>
<dbReference type="PANTHER" id="PTHR24264:SF65">
    <property type="entry name" value="SRCR DOMAIN-CONTAINING PROTEIN"/>
    <property type="match status" value="1"/>
</dbReference>
<name>A0ABP1PB45_XYLVO</name>
<dbReference type="InterPro" id="IPR050127">
    <property type="entry name" value="Serine_Proteases_S1"/>
</dbReference>
<evidence type="ECO:0000256" key="4">
    <source>
        <dbReference type="ARBA" id="ARBA00022801"/>
    </source>
</evidence>
<evidence type="ECO:0000256" key="6">
    <source>
        <dbReference type="ARBA" id="ARBA00023157"/>
    </source>
</evidence>
<feature type="domain" description="Peptidase S1" evidence="9">
    <location>
        <begin position="333"/>
        <end position="574"/>
    </location>
</feature>
<evidence type="ECO:0000256" key="8">
    <source>
        <dbReference type="SAM" id="SignalP"/>
    </source>
</evidence>
<keyword evidence="11" id="KW-1185">Reference proteome</keyword>
<dbReference type="SMART" id="SM00020">
    <property type="entry name" value="Tryp_SPc"/>
    <property type="match status" value="2"/>
</dbReference>
<proteinExistence type="predicted"/>
<evidence type="ECO:0000313" key="11">
    <source>
        <dbReference type="Proteomes" id="UP001642520"/>
    </source>
</evidence>
<feature type="chain" id="PRO_5046846348" description="Peptidase S1 domain-containing protein" evidence="8">
    <location>
        <begin position="19"/>
        <end position="576"/>
    </location>
</feature>
<protein>
    <recommendedName>
        <fullName evidence="9">Peptidase S1 domain-containing protein</fullName>
    </recommendedName>
</protein>
<comment type="caution">
    <text evidence="10">The sequence shown here is derived from an EMBL/GenBank/DDBJ whole genome shotgun (WGS) entry which is preliminary data.</text>
</comment>
<dbReference type="Gene3D" id="2.40.10.10">
    <property type="entry name" value="Trypsin-like serine proteases"/>
    <property type="match status" value="2"/>
</dbReference>
<dbReference type="PROSITE" id="PS00134">
    <property type="entry name" value="TRYPSIN_HIS"/>
    <property type="match status" value="2"/>
</dbReference>
<keyword evidence="8" id="KW-0732">Signal</keyword>
<evidence type="ECO:0000256" key="5">
    <source>
        <dbReference type="ARBA" id="ARBA00022825"/>
    </source>
</evidence>
<dbReference type="PRINTS" id="PR00722">
    <property type="entry name" value="CHYMOTRYPSIN"/>
</dbReference>
<dbReference type="InterPro" id="IPR043504">
    <property type="entry name" value="Peptidase_S1_PA_chymotrypsin"/>
</dbReference>
<keyword evidence="2" id="KW-0964">Secreted</keyword>
<dbReference type="EMBL" id="CAXAJV020001300">
    <property type="protein sequence ID" value="CAL7950480.1"/>
    <property type="molecule type" value="Genomic_DNA"/>
</dbReference>
<evidence type="ECO:0000256" key="1">
    <source>
        <dbReference type="ARBA" id="ARBA00004613"/>
    </source>
</evidence>
<dbReference type="InterPro" id="IPR001254">
    <property type="entry name" value="Trypsin_dom"/>
</dbReference>
<evidence type="ECO:0000313" key="10">
    <source>
        <dbReference type="EMBL" id="CAL7950480.1"/>
    </source>
</evidence>
<dbReference type="PROSITE" id="PS50240">
    <property type="entry name" value="TRYPSIN_DOM"/>
    <property type="match status" value="2"/>
</dbReference>
<reference evidence="10 11" key="1">
    <citation type="submission" date="2024-08" db="EMBL/GenBank/DDBJ databases">
        <authorList>
            <person name="Will J Nash"/>
            <person name="Angela Man"/>
            <person name="Seanna McTaggart"/>
            <person name="Kendall Baker"/>
            <person name="Tom Barker"/>
            <person name="Leah Catchpole"/>
            <person name="Alex Durrant"/>
            <person name="Karim Gharbi"/>
            <person name="Naomi Irish"/>
            <person name="Gemy Kaithakottil"/>
            <person name="Debby Ku"/>
            <person name="Aaliyah Providence"/>
            <person name="Felix Shaw"/>
            <person name="David Swarbreck"/>
            <person name="Chris Watkins"/>
            <person name="Ann M. McCartney"/>
            <person name="Giulio Formenti"/>
            <person name="Alice Mouton"/>
            <person name="Noel Vella"/>
            <person name="Bjorn M von Reumont"/>
            <person name="Adriana Vella"/>
            <person name="Wilfried Haerty"/>
        </authorList>
    </citation>
    <scope>NUCLEOTIDE SEQUENCE [LARGE SCALE GENOMIC DNA]</scope>
</reference>
<dbReference type="InterPro" id="IPR001314">
    <property type="entry name" value="Peptidase_S1A"/>
</dbReference>
<sequence>MFTKCLLASLLVLQVCWAVPYDLTPRITDGVNAARGEFPYQVSIQWGIPPITKYSHSCGGSILNERYILTAGHCVMKVGKSRVIAGKYLLNKSEQSEQVVEVEKSIVHEGYKGGVAQHDIALLRLKTPLKLNNLVAPIQLPKMGQKQTGQAVLSGWGSISKSAKPTLPNTLQKAVVPILDNAECLRELRSASTVGKQPELFDTQVCSGIAGKEVSACSGDSGGPLAQKVGNSAVQVGIVSWGMMPCGSSHMPSVYTRVASYVDWIHSHMGESLRIIPCASISDWRWYIRPGYIEIRQTIEMSLKLIAFATLLTAVAATKPYQGISLLRLDGRIVGGSEAEQGQYPWQVSLQWGIISSFSHFCGGSILNSQWVVTAGHCVQAVPNYGTFLVKAGKHNLKLAESSEQSVRVVKSFVHEKYNGGVAPYDIALLKLEKPLQLNSLVKAISLPRAASSPSGTAILTGWGSTSKTSTSIMPDKLQKAELPLVDLQTCKQAIEKLTGPSPLHSTNVCTGPLSGGYSACSGDSGGPLILRNNGNTELIGIVSWGIVPCGTVGAPSVYTKVSAFNDWIQDTMANY</sequence>
<keyword evidence="6" id="KW-1015">Disulfide bond</keyword>
<evidence type="ECO:0000259" key="9">
    <source>
        <dbReference type="PROSITE" id="PS50240"/>
    </source>
</evidence>
<dbReference type="Pfam" id="PF00089">
    <property type="entry name" value="Trypsin"/>
    <property type="match status" value="2"/>
</dbReference>
<feature type="signal peptide" evidence="8">
    <location>
        <begin position="1"/>
        <end position="18"/>
    </location>
</feature>
<evidence type="ECO:0000256" key="2">
    <source>
        <dbReference type="ARBA" id="ARBA00022525"/>
    </source>
</evidence>
<dbReference type="PANTHER" id="PTHR24264">
    <property type="entry name" value="TRYPSIN-RELATED"/>
    <property type="match status" value="1"/>
</dbReference>
<comment type="subcellular location">
    <subcellularLocation>
        <location evidence="1">Secreted</location>
    </subcellularLocation>
</comment>
<evidence type="ECO:0000256" key="3">
    <source>
        <dbReference type="ARBA" id="ARBA00022670"/>
    </source>
</evidence>
<evidence type="ECO:0000256" key="7">
    <source>
        <dbReference type="RuleBase" id="RU363034"/>
    </source>
</evidence>
<keyword evidence="3 7" id="KW-0645">Protease</keyword>
<dbReference type="InterPro" id="IPR009003">
    <property type="entry name" value="Peptidase_S1_PA"/>
</dbReference>
<feature type="domain" description="Peptidase S1" evidence="9">
    <location>
        <begin position="27"/>
        <end position="270"/>
    </location>
</feature>
<dbReference type="PROSITE" id="PS00135">
    <property type="entry name" value="TRYPSIN_SER"/>
    <property type="match status" value="2"/>
</dbReference>
<dbReference type="InterPro" id="IPR018114">
    <property type="entry name" value="TRYPSIN_HIS"/>
</dbReference>
<dbReference type="SUPFAM" id="SSF50494">
    <property type="entry name" value="Trypsin-like serine proteases"/>
    <property type="match status" value="2"/>
</dbReference>
<dbReference type="CDD" id="cd00190">
    <property type="entry name" value="Tryp_SPc"/>
    <property type="match status" value="2"/>
</dbReference>
<dbReference type="InterPro" id="IPR033116">
    <property type="entry name" value="TRYPSIN_SER"/>
</dbReference>
<organism evidence="10 11">
    <name type="scientific">Xylocopa violacea</name>
    <name type="common">Violet carpenter bee</name>
    <name type="synonym">Apis violacea</name>
    <dbReference type="NCBI Taxonomy" id="135666"/>
    <lineage>
        <taxon>Eukaryota</taxon>
        <taxon>Metazoa</taxon>
        <taxon>Ecdysozoa</taxon>
        <taxon>Arthropoda</taxon>
        <taxon>Hexapoda</taxon>
        <taxon>Insecta</taxon>
        <taxon>Pterygota</taxon>
        <taxon>Neoptera</taxon>
        <taxon>Endopterygota</taxon>
        <taxon>Hymenoptera</taxon>
        <taxon>Apocrita</taxon>
        <taxon>Aculeata</taxon>
        <taxon>Apoidea</taxon>
        <taxon>Anthophila</taxon>
        <taxon>Apidae</taxon>
        <taxon>Xylocopa</taxon>
        <taxon>Xylocopa</taxon>
    </lineage>
</organism>
<accession>A0ABP1PB45</accession>
<dbReference type="Proteomes" id="UP001642520">
    <property type="component" value="Unassembled WGS sequence"/>
</dbReference>
<keyword evidence="4 7" id="KW-0378">Hydrolase</keyword>